<gene>
    <name evidence="1" type="ORF">EVAR_17075_1</name>
</gene>
<dbReference type="Gene3D" id="3.30.420.10">
    <property type="entry name" value="Ribonuclease H-like superfamily/Ribonuclease H"/>
    <property type="match status" value="1"/>
</dbReference>
<accession>A0A4C1V683</accession>
<evidence type="ECO:0008006" key="3">
    <source>
        <dbReference type="Google" id="ProtNLM"/>
    </source>
</evidence>
<keyword evidence="2" id="KW-1185">Reference proteome</keyword>
<evidence type="ECO:0000313" key="1">
    <source>
        <dbReference type="EMBL" id="GBP33747.1"/>
    </source>
</evidence>
<evidence type="ECO:0000313" key="2">
    <source>
        <dbReference type="Proteomes" id="UP000299102"/>
    </source>
</evidence>
<reference evidence="1 2" key="1">
    <citation type="journal article" date="2019" name="Commun. Biol.">
        <title>The bagworm genome reveals a unique fibroin gene that provides high tensile strength.</title>
        <authorList>
            <person name="Kono N."/>
            <person name="Nakamura H."/>
            <person name="Ohtoshi R."/>
            <person name="Tomita M."/>
            <person name="Numata K."/>
            <person name="Arakawa K."/>
        </authorList>
    </citation>
    <scope>NUCLEOTIDE SEQUENCE [LARGE SCALE GENOMIC DNA]</scope>
</reference>
<proteinExistence type="predicted"/>
<name>A0A4C1V683_EUMVA</name>
<comment type="caution">
    <text evidence="1">The sequence shown here is derived from an EMBL/GenBank/DDBJ whole genome shotgun (WGS) entry which is preliminary data.</text>
</comment>
<dbReference type="OrthoDB" id="10017160at2759"/>
<sequence>MKQRFAGGDSNGVYDIVTGDESWIYCNDPETKRQYAQWVFVAFRGVESRRVGKKSTTYFFGTTGIEILVLPSYSPDLAPCAFYLLSKIIEKLRGKWFTVAEEAVAPYEKAAETTPKRVQRKCFS</sequence>
<protein>
    <recommendedName>
        <fullName evidence="3">Mariner Mos1 transposase</fullName>
    </recommendedName>
</protein>
<organism evidence="1 2">
    <name type="scientific">Eumeta variegata</name>
    <name type="common">Bagworm moth</name>
    <name type="synonym">Eumeta japonica</name>
    <dbReference type="NCBI Taxonomy" id="151549"/>
    <lineage>
        <taxon>Eukaryota</taxon>
        <taxon>Metazoa</taxon>
        <taxon>Ecdysozoa</taxon>
        <taxon>Arthropoda</taxon>
        <taxon>Hexapoda</taxon>
        <taxon>Insecta</taxon>
        <taxon>Pterygota</taxon>
        <taxon>Neoptera</taxon>
        <taxon>Endopterygota</taxon>
        <taxon>Lepidoptera</taxon>
        <taxon>Glossata</taxon>
        <taxon>Ditrysia</taxon>
        <taxon>Tineoidea</taxon>
        <taxon>Psychidae</taxon>
        <taxon>Oiketicinae</taxon>
        <taxon>Eumeta</taxon>
    </lineage>
</organism>
<dbReference type="PANTHER" id="PTHR46060:SF3">
    <property type="entry name" value="PROTEIN GVQW3"/>
    <property type="match status" value="1"/>
</dbReference>
<dbReference type="EMBL" id="BGZK01000278">
    <property type="protein sequence ID" value="GBP33747.1"/>
    <property type="molecule type" value="Genomic_DNA"/>
</dbReference>
<dbReference type="GO" id="GO:0003676">
    <property type="term" value="F:nucleic acid binding"/>
    <property type="evidence" value="ECO:0007669"/>
    <property type="project" value="InterPro"/>
</dbReference>
<dbReference type="AlphaFoldDB" id="A0A4C1V683"/>
<dbReference type="PANTHER" id="PTHR46060">
    <property type="entry name" value="MARINER MOS1 TRANSPOSASE-LIKE PROTEIN"/>
    <property type="match status" value="1"/>
</dbReference>
<dbReference type="InterPro" id="IPR052709">
    <property type="entry name" value="Transposase-MT_Hybrid"/>
</dbReference>
<dbReference type="Proteomes" id="UP000299102">
    <property type="component" value="Unassembled WGS sequence"/>
</dbReference>
<dbReference type="InterPro" id="IPR036397">
    <property type="entry name" value="RNaseH_sf"/>
</dbReference>